<feature type="transmembrane region" description="Helical" evidence="6">
    <location>
        <begin position="266"/>
        <end position="286"/>
    </location>
</feature>
<protein>
    <recommendedName>
        <fullName evidence="9">Permease</fullName>
    </recommendedName>
</protein>
<feature type="transmembrane region" description="Helical" evidence="6">
    <location>
        <begin position="145"/>
        <end position="164"/>
    </location>
</feature>
<feature type="transmembrane region" description="Helical" evidence="6">
    <location>
        <begin position="232"/>
        <end position="259"/>
    </location>
</feature>
<dbReference type="PATRIC" id="fig|1423755.3.peg.1366"/>
<dbReference type="AlphaFoldDB" id="A0A0R1WPR8"/>
<comment type="similarity">
    <text evidence="2">Belongs to the autoinducer-2 exporter (AI-2E) (TC 2.A.86) family.</text>
</comment>
<evidence type="ECO:0008006" key="9">
    <source>
        <dbReference type="Google" id="ProtNLM"/>
    </source>
</evidence>
<dbReference type="eggNOG" id="COG0628">
    <property type="taxonomic scope" value="Bacteria"/>
</dbReference>
<accession>A0A0R1WPR8</accession>
<sequence length="349" mass="40042">MKMHLWQKFLETVHLRRFAVLLVIIAVLFSFKKMISLFLLTFIFAFLVIHISNFLKERLKIPYKVSVISLYTLIVGGLYLAATIYIPKLIKQIQSLVSFVINFYNHPPKGADDVWIWISKFINQSELNKQLKGGVSIIFEYATNIGHMGFIFVMALLFSFFYTIEKDSMYKFSKHFLTGPFSWFFKDIYYFAKTFTNSFGVVLETQFIIAIVNTILTTICLSFMHMPQILSLGLLIFLMSLIPVAGVIISAIPMCIIGYSIGGLRYIIYIVIMLCVIHAVEAYVLNPKLMSSRTELPIFYTFAVLFVSEEIFGVWGLIVGIPIFTFILEIMQVRDSGKLSLEEGESENE</sequence>
<evidence type="ECO:0000256" key="5">
    <source>
        <dbReference type="ARBA" id="ARBA00023136"/>
    </source>
</evidence>
<evidence type="ECO:0000256" key="4">
    <source>
        <dbReference type="ARBA" id="ARBA00022989"/>
    </source>
</evidence>
<feature type="transmembrane region" description="Helical" evidence="6">
    <location>
        <begin position="207"/>
        <end position="226"/>
    </location>
</feature>
<dbReference type="PANTHER" id="PTHR21716:SF62">
    <property type="entry name" value="TRANSPORT PROTEIN YDBI-RELATED"/>
    <property type="match status" value="1"/>
</dbReference>
<dbReference type="Pfam" id="PF01594">
    <property type="entry name" value="AI-2E_transport"/>
    <property type="match status" value="1"/>
</dbReference>
<dbReference type="GO" id="GO:0016020">
    <property type="term" value="C:membrane"/>
    <property type="evidence" value="ECO:0007669"/>
    <property type="project" value="UniProtKB-SubCell"/>
</dbReference>
<dbReference type="GO" id="GO:0055085">
    <property type="term" value="P:transmembrane transport"/>
    <property type="evidence" value="ECO:0007669"/>
    <property type="project" value="TreeGrafter"/>
</dbReference>
<proteinExistence type="inferred from homology"/>
<keyword evidence="3 6" id="KW-0812">Transmembrane</keyword>
<keyword evidence="4 6" id="KW-1133">Transmembrane helix</keyword>
<feature type="transmembrane region" description="Helical" evidence="6">
    <location>
        <begin position="67"/>
        <end position="86"/>
    </location>
</feature>
<reference evidence="7 8" key="1">
    <citation type="journal article" date="2015" name="Genome Announc.">
        <title>Expanding the biotechnology potential of lactobacilli through comparative genomics of 213 strains and associated genera.</title>
        <authorList>
            <person name="Sun Z."/>
            <person name="Harris H.M."/>
            <person name="McCann A."/>
            <person name="Guo C."/>
            <person name="Argimon S."/>
            <person name="Zhang W."/>
            <person name="Yang X."/>
            <person name="Jeffery I.B."/>
            <person name="Cooney J.C."/>
            <person name="Kagawa T.F."/>
            <person name="Liu W."/>
            <person name="Song Y."/>
            <person name="Salvetti E."/>
            <person name="Wrobel A."/>
            <person name="Rasinkangas P."/>
            <person name="Parkhill J."/>
            <person name="Rea M.C."/>
            <person name="O'Sullivan O."/>
            <person name="Ritari J."/>
            <person name="Douillard F.P."/>
            <person name="Paul Ross R."/>
            <person name="Yang R."/>
            <person name="Briner A.E."/>
            <person name="Felis G.E."/>
            <person name="de Vos W.M."/>
            <person name="Barrangou R."/>
            <person name="Klaenhammer T.R."/>
            <person name="Caufield P.W."/>
            <person name="Cui Y."/>
            <person name="Zhang H."/>
            <person name="O'Toole P.W."/>
        </authorList>
    </citation>
    <scope>NUCLEOTIDE SEQUENCE [LARGE SCALE GENOMIC DNA]</scope>
    <source>
        <strain evidence="7 8">DSM 18933</strain>
    </source>
</reference>
<evidence type="ECO:0000256" key="6">
    <source>
        <dbReference type="SAM" id="Phobius"/>
    </source>
</evidence>
<feature type="transmembrane region" description="Helical" evidence="6">
    <location>
        <begin position="37"/>
        <end position="55"/>
    </location>
</feature>
<evidence type="ECO:0000313" key="7">
    <source>
        <dbReference type="EMBL" id="KRM19888.1"/>
    </source>
</evidence>
<dbReference type="STRING" id="1423755.FC40_GL001291"/>
<dbReference type="Proteomes" id="UP000051054">
    <property type="component" value="Unassembled WGS sequence"/>
</dbReference>
<evidence type="ECO:0000256" key="1">
    <source>
        <dbReference type="ARBA" id="ARBA00004141"/>
    </source>
</evidence>
<evidence type="ECO:0000313" key="8">
    <source>
        <dbReference type="Proteomes" id="UP000051054"/>
    </source>
</evidence>
<comment type="caution">
    <text evidence="7">The sequence shown here is derived from an EMBL/GenBank/DDBJ whole genome shotgun (WGS) entry which is preliminary data.</text>
</comment>
<keyword evidence="5 6" id="KW-0472">Membrane</keyword>
<evidence type="ECO:0000256" key="2">
    <source>
        <dbReference type="ARBA" id="ARBA00009773"/>
    </source>
</evidence>
<organism evidence="7 8">
    <name type="scientific">Ligilactobacillus hayakitensis DSM 18933 = JCM 14209</name>
    <dbReference type="NCBI Taxonomy" id="1423755"/>
    <lineage>
        <taxon>Bacteria</taxon>
        <taxon>Bacillati</taxon>
        <taxon>Bacillota</taxon>
        <taxon>Bacilli</taxon>
        <taxon>Lactobacillales</taxon>
        <taxon>Lactobacillaceae</taxon>
        <taxon>Ligilactobacillus</taxon>
    </lineage>
</organism>
<feature type="transmembrane region" description="Helical" evidence="6">
    <location>
        <begin position="12"/>
        <end position="31"/>
    </location>
</feature>
<dbReference type="EMBL" id="AZGD01000028">
    <property type="protein sequence ID" value="KRM19888.1"/>
    <property type="molecule type" value="Genomic_DNA"/>
</dbReference>
<name>A0A0R1WPR8_9LACO</name>
<dbReference type="PANTHER" id="PTHR21716">
    <property type="entry name" value="TRANSMEMBRANE PROTEIN"/>
    <property type="match status" value="1"/>
</dbReference>
<feature type="transmembrane region" description="Helical" evidence="6">
    <location>
        <begin position="298"/>
        <end position="328"/>
    </location>
</feature>
<comment type="subcellular location">
    <subcellularLocation>
        <location evidence="1">Membrane</location>
        <topology evidence="1">Multi-pass membrane protein</topology>
    </subcellularLocation>
</comment>
<dbReference type="InterPro" id="IPR002549">
    <property type="entry name" value="AI-2E-like"/>
</dbReference>
<evidence type="ECO:0000256" key="3">
    <source>
        <dbReference type="ARBA" id="ARBA00022692"/>
    </source>
</evidence>
<keyword evidence="8" id="KW-1185">Reference proteome</keyword>
<gene>
    <name evidence="7" type="ORF">FC40_GL001291</name>
</gene>